<reference evidence="1 2" key="1">
    <citation type="submission" date="2019-08" db="EMBL/GenBank/DDBJ databases">
        <title>Whole genome of Aphis craccivora.</title>
        <authorList>
            <person name="Voronova N.V."/>
            <person name="Shulinski R.S."/>
            <person name="Bandarenka Y.V."/>
            <person name="Zhorov D.G."/>
            <person name="Warner D."/>
        </authorList>
    </citation>
    <scope>NUCLEOTIDE SEQUENCE [LARGE SCALE GENOMIC DNA]</scope>
    <source>
        <strain evidence="1">180601</strain>
        <tissue evidence="1">Whole Body</tissue>
    </source>
</reference>
<dbReference type="Proteomes" id="UP000478052">
    <property type="component" value="Unassembled WGS sequence"/>
</dbReference>
<keyword evidence="2" id="KW-1185">Reference proteome</keyword>
<organism evidence="1 2">
    <name type="scientific">Aphis craccivora</name>
    <name type="common">Cowpea aphid</name>
    <dbReference type="NCBI Taxonomy" id="307492"/>
    <lineage>
        <taxon>Eukaryota</taxon>
        <taxon>Metazoa</taxon>
        <taxon>Ecdysozoa</taxon>
        <taxon>Arthropoda</taxon>
        <taxon>Hexapoda</taxon>
        <taxon>Insecta</taxon>
        <taxon>Pterygota</taxon>
        <taxon>Neoptera</taxon>
        <taxon>Paraneoptera</taxon>
        <taxon>Hemiptera</taxon>
        <taxon>Sternorrhyncha</taxon>
        <taxon>Aphidomorpha</taxon>
        <taxon>Aphidoidea</taxon>
        <taxon>Aphididae</taxon>
        <taxon>Aphidini</taxon>
        <taxon>Aphis</taxon>
        <taxon>Aphis</taxon>
    </lineage>
</organism>
<comment type="caution">
    <text evidence="1">The sequence shown here is derived from an EMBL/GenBank/DDBJ whole genome shotgun (WGS) entry which is preliminary data.</text>
</comment>
<evidence type="ECO:0000313" key="1">
    <source>
        <dbReference type="EMBL" id="KAF0731660.1"/>
    </source>
</evidence>
<evidence type="ECO:0000313" key="2">
    <source>
        <dbReference type="Proteomes" id="UP000478052"/>
    </source>
</evidence>
<protein>
    <submittedName>
        <fullName evidence="1">Uncharacterized protein</fullName>
    </submittedName>
</protein>
<dbReference type="AlphaFoldDB" id="A0A6G0WW00"/>
<proteinExistence type="predicted"/>
<feature type="non-terminal residue" evidence="1">
    <location>
        <position position="1"/>
    </location>
</feature>
<accession>A0A6G0WW00</accession>
<gene>
    <name evidence="1" type="ORF">FWK35_00027422</name>
</gene>
<name>A0A6G0WW00_APHCR</name>
<sequence length="90" mass="10866">KLVLRKNSRFPLIFFWFFPALLKTIRNQKKTYLMHQLDSFCYWKPPPKFEIEALFRHVLLYTDTQKKKNTHNIVKAIHSSLRSESKSVVK</sequence>
<dbReference type="OrthoDB" id="10575196at2759"/>
<dbReference type="EMBL" id="VUJU01008376">
    <property type="protein sequence ID" value="KAF0731660.1"/>
    <property type="molecule type" value="Genomic_DNA"/>
</dbReference>